<dbReference type="PANTHER" id="PTHR30383:SF24">
    <property type="entry name" value="THIOESTERASE 1_PROTEASE 1_LYSOPHOSPHOLIPASE L1"/>
    <property type="match status" value="1"/>
</dbReference>
<dbReference type="PANTHER" id="PTHR30383">
    <property type="entry name" value="THIOESTERASE 1/PROTEASE 1/LYSOPHOSPHOLIPASE L1"/>
    <property type="match status" value="1"/>
</dbReference>
<dbReference type="InterPro" id="IPR051532">
    <property type="entry name" value="Ester_Hydrolysis_Enzymes"/>
</dbReference>
<dbReference type="GO" id="GO:0004622">
    <property type="term" value="F:phosphatidylcholine lysophospholipase activity"/>
    <property type="evidence" value="ECO:0007669"/>
    <property type="project" value="TreeGrafter"/>
</dbReference>
<gene>
    <name evidence="3" type="ORF">E4634_04065</name>
</gene>
<dbReference type="Gene3D" id="3.40.50.1110">
    <property type="entry name" value="SGNH hydrolase"/>
    <property type="match status" value="1"/>
</dbReference>
<keyword evidence="1" id="KW-0732">Signal</keyword>
<feature type="domain" description="SGNH hydrolase-type esterase" evidence="2">
    <location>
        <begin position="36"/>
        <end position="194"/>
    </location>
</feature>
<dbReference type="AlphaFoldDB" id="A0A4Z0M6Q1"/>
<comment type="caution">
    <text evidence="3">The sequence shown here is derived from an EMBL/GenBank/DDBJ whole genome shotgun (WGS) entry which is preliminary data.</text>
</comment>
<dbReference type="EMBL" id="SRLE01000004">
    <property type="protein sequence ID" value="TGD75352.1"/>
    <property type="molecule type" value="Genomic_DNA"/>
</dbReference>
<keyword evidence="4" id="KW-1185">Reference proteome</keyword>
<dbReference type="CDD" id="cd01822">
    <property type="entry name" value="Lysophospholipase_L1_like"/>
    <property type="match status" value="1"/>
</dbReference>
<dbReference type="Pfam" id="PF13472">
    <property type="entry name" value="Lipase_GDSL_2"/>
    <property type="match status" value="1"/>
</dbReference>
<name>A0A4Z0M6Q1_9GAMM</name>
<evidence type="ECO:0000259" key="2">
    <source>
        <dbReference type="Pfam" id="PF13472"/>
    </source>
</evidence>
<dbReference type="OrthoDB" id="9786188at2"/>
<evidence type="ECO:0000256" key="1">
    <source>
        <dbReference type="SAM" id="SignalP"/>
    </source>
</evidence>
<feature type="signal peptide" evidence="1">
    <location>
        <begin position="1"/>
        <end position="29"/>
    </location>
</feature>
<evidence type="ECO:0000313" key="3">
    <source>
        <dbReference type="EMBL" id="TGD75352.1"/>
    </source>
</evidence>
<protein>
    <submittedName>
        <fullName evidence="3">Arylesterase</fullName>
    </submittedName>
</protein>
<dbReference type="InterPro" id="IPR036514">
    <property type="entry name" value="SGNH_hydro_sf"/>
</dbReference>
<feature type="chain" id="PRO_5021277625" evidence="1">
    <location>
        <begin position="30"/>
        <end position="210"/>
    </location>
</feature>
<sequence>MPSAFSLLLRYTWLCGLCLCLLLASGARAAPTRLMVLGDSISAAYGMSLQQGWVSLLADELRDGDIAVINASISGETTDGALRRLPALLETHAPDLVIIELGGNDGLRGFPLATLRENLTQLVTQSQAAGAEVLLLPMHIPPNYGRRYTEAFHTSFAEVAQATGAGLGPFILDGIAGRPELMQGDGIHPQPEAQAQMLANVLPAIREALQ</sequence>
<reference evidence="3 4" key="1">
    <citation type="submission" date="2019-04" db="EMBL/GenBank/DDBJ databases">
        <title>Taxonomy of novel Haliea sp. from mangrove soil of West Coast of India.</title>
        <authorList>
            <person name="Verma A."/>
            <person name="Kumar P."/>
            <person name="Krishnamurthi S."/>
        </authorList>
    </citation>
    <scope>NUCLEOTIDE SEQUENCE [LARGE SCALE GENOMIC DNA]</scope>
    <source>
        <strain evidence="3 4">SAOS-164</strain>
    </source>
</reference>
<dbReference type="InterPro" id="IPR013830">
    <property type="entry name" value="SGNH_hydro"/>
</dbReference>
<evidence type="ECO:0000313" key="4">
    <source>
        <dbReference type="Proteomes" id="UP000298050"/>
    </source>
</evidence>
<accession>A0A4Z0M6Q1</accession>
<proteinExistence type="predicted"/>
<organism evidence="3 4">
    <name type="scientific">Mangrovimicrobium sediminis</name>
    <dbReference type="NCBI Taxonomy" id="2562682"/>
    <lineage>
        <taxon>Bacteria</taxon>
        <taxon>Pseudomonadati</taxon>
        <taxon>Pseudomonadota</taxon>
        <taxon>Gammaproteobacteria</taxon>
        <taxon>Cellvibrionales</taxon>
        <taxon>Halieaceae</taxon>
        <taxon>Mangrovimicrobium</taxon>
    </lineage>
</organism>
<dbReference type="SUPFAM" id="SSF52266">
    <property type="entry name" value="SGNH hydrolase"/>
    <property type="match status" value="1"/>
</dbReference>
<dbReference type="Proteomes" id="UP000298050">
    <property type="component" value="Unassembled WGS sequence"/>
</dbReference>